<comment type="function">
    <text evidence="9">Catalyzes the transfer of a geranylgeranyl moiety from geranylgeranyl diphosphate to both cysteines of proteins with the C-terminal sequence -XXCC, -XCXC and -CCXX.</text>
</comment>
<sequence>MTEHMFLSGLYFGKCALAAAGQDDHLAAQKVRIHACRRDDGGYAGNEVYPSHLLYTYSAVQLAILYNQPELLDADALEAFVWSRLLPSGAYYGNDPSDTDTRFSYCALATLALVDKLQPEAINVRQAGEFVLACQNDDGGFGLRPGCESHAGQTFCCVAALQLCGLLEKANHDTLKGFLLRRQQADGGFNGRPEKASDGCYAWWVLATMAILGPSVLGAIDKAAAIKALFRLQTPAGGFSPRPDESPDLFHTHFAIAALGVLGHESVAPMDPCFCVPRTALQRYRRSLDQTQATTTDAS</sequence>
<comment type="similarity">
    <text evidence="1 9">Belongs to the protein prenyltransferase subunit beta family.</text>
</comment>
<dbReference type="EMBL" id="CH991545">
    <property type="protein sequence ID" value="EDQ91290.1"/>
    <property type="molecule type" value="Genomic_DNA"/>
</dbReference>
<feature type="domain" description="Prenyltransferase alpha-alpha toroid" evidence="10">
    <location>
        <begin position="6"/>
        <end position="276"/>
    </location>
</feature>
<dbReference type="OMA" id="LAHMTHA"/>
<comment type="cofactor">
    <cofactor evidence="9">
        <name>Zn(2+)</name>
        <dbReference type="ChEBI" id="CHEBI:29105"/>
    </cofactor>
    <text evidence="9">Binds 1 zinc ion per subunit.</text>
</comment>
<proteinExistence type="inferred from homology"/>
<dbReference type="EC" id="2.5.1.60" evidence="9"/>
<dbReference type="PANTHER" id="PTHR11774:SF11">
    <property type="entry name" value="GERANYLGERANYL TRANSFERASE TYPE-2 SUBUNIT BETA"/>
    <property type="match status" value="1"/>
</dbReference>
<organism evidence="11 12">
    <name type="scientific">Monosiga brevicollis</name>
    <name type="common">Choanoflagellate</name>
    <dbReference type="NCBI Taxonomy" id="81824"/>
    <lineage>
        <taxon>Eukaryota</taxon>
        <taxon>Choanoflagellata</taxon>
        <taxon>Craspedida</taxon>
        <taxon>Salpingoecidae</taxon>
        <taxon>Monosiga</taxon>
    </lineage>
</organism>
<dbReference type="Pfam" id="PF00432">
    <property type="entry name" value="Prenyltrans"/>
    <property type="match status" value="1"/>
</dbReference>
<evidence type="ECO:0000256" key="8">
    <source>
        <dbReference type="ARBA" id="ARBA00047658"/>
    </source>
</evidence>
<dbReference type="GeneID" id="5889074"/>
<gene>
    <name evidence="11" type="ORF">MONBRDRAFT_20037</name>
</gene>
<dbReference type="AlphaFoldDB" id="A9UTQ4"/>
<keyword evidence="12" id="KW-1185">Reference proteome</keyword>
<evidence type="ECO:0000256" key="3">
    <source>
        <dbReference type="ARBA" id="ARBA00022602"/>
    </source>
</evidence>
<dbReference type="SUPFAM" id="SSF48239">
    <property type="entry name" value="Terpenoid cyclases/Protein prenyltransferases"/>
    <property type="match status" value="1"/>
</dbReference>
<evidence type="ECO:0000313" key="12">
    <source>
        <dbReference type="Proteomes" id="UP000001357"/>
    </source>
</evidence>
<evidence type="ECO:0000259" key="10">
    <source>
        <dbReference type="Pfam" id="PF00432"/>
    </source>
</evidence>
<evidence type="ECO:0000256" key="6">
    <source>
        <dbReference type="ARBA" id="ARBA00022737"/>
    </source>
</evidence>
<comment type="subunit">
    <text evidence="2">Heterodimer of an alpha and a beta subunit.</text>
</comment>
<dbReference type="InParanoid" id="A9UTQ4"/>
<keyword evidence="3 9" id="KW-0637">Prenyltransferase</keyword>
<dbReference type="Proteomes" id="UP000001357">
    <property type="component" value="Unassembled WGS sequence"/>
</dbReference>
<dbReference type="InterPro" id="IPR001330">
    <property type="entry name" value="Prenyltrans"/>
</dbReference>
<reference evidence="11 12" key="1">
    <citation type="journal article" date="2008" name="Nature">
        <title>The genome of the choanoflagellate Monosiga brevicollis and the origin of metazoans.</title>
        <authorList>
            <consortium name="JGI Sequencing"/>
            <person name="King N."/>
            <person name="Westbrook M.J."/>
            <person name="Young S.L."/>
            <person name="Kuo A."/>
            <person name="Abedin M."/>
            <person name="Chapman J."/>
            <person name="Fairclough S."/>
            <person name="Hellsten U."/>
            <person name="Isogai Y."/>
            <person name="Letunic I."/>
            <person name="Marr M."/>
            <person name="Pincus D."/>
            <person name="Putnam N."/>
            <person name="Rokas A."/>
            <person name="Wright K.J."/>
            <person name="Zuzow R."/>
            <person name="Dirks W."/>
            <person name="Good M."/>
            <person name="Goodstein D."/>
            <person name="Lemons D."/>
            <person name="Li W."/>
            <person name="Lyons J.B."/>
            <person name="Morris A."/>
            <person name="Nichols S."/>
            <person name="Richter D.J."/>
            <person name="Salamov A."/>
            <person name="Bork P."/>
            <person name="Lim W.A."/>
            <person name="Manning G."/>
            <person name="Miller W.T."/>
            <person name="McGinnis W."/>
            <person name="Shapiro H."/>
            <person name="Tjian R."/>
            <person name="Grigoriev I.V."/>
            <person name="Rokhsar D."/>
        </authorList>
    </citation>
    <scope>NUCLEOTIDE SEQUENCE [LARGE SCALE GENOMIC DNA]</scope>
    <source>
        <strain evidence="12">MX1 / ATCC 50154</strain>
    </source>
</reference>
<keyword evidence="7 9" id="KW-0862">Zinc</keyword>
<dbReference type="Gene3D" id="1.50.10.20">
    <property type="match status" value="1"/>
</dbReference>
<dbReference type="InterPro" id="IPR008930">
    <property type="entry name" value="Terpenoid_cyclase/PrenylTrfase"/>
</dbReference>
<dbReference type="GO" id="GO:0006888">
    <property type="term" value="P:endoplasmic reticulum to Golgi vesicle-mediated transport"/>
    <property type="evidence" value="ECO:0000318"/>
    <property type="project" value="GO_Central"/>
</dbReference>
<dbReference type="eggNOG" id="KOG0366">
    <property type="taxonomic scope" value="Eukaryota"/>
</dbReference>
<comment type="catalytic activity">
    <reaction evidence="8 9">
        <text>geranylgeranyl diphosphate + L-cysteinyl-[protein] = S-geranylgeranyl-L-cysteinyl-[protein] + diphosphate</text>
        <dbReference type="Rhea" id="RHEA:21240"/>
        <dbReference type="Rhea" id="RHEA-COMP:10131"/>
        <dbReference type="Rhea" id="RHEA-COMP:11537"/>
        <dbReference type="ChEBI" id="CHEBI:29950"/>
        <dbReference type="ChEBI" id="CHEBI:33019"/>
        <dbReference type="ChEBI" id="CHEBI:57533"/>
        <dbReference type="ChEBI" id="CHEBI:86021"/>
        <dbReference type="EC" id="2.5.1.60"/>
    </reaction>
</comment>
<dbReference type="CDD" id="cd02894">
    <property type="entry name" value="GGTase-II"/>
    <property type="match status" value="1"/>
</dbReference>
<keyword evidence="5 9" id="KW-0479">Metal-binding</keyword>
<keyword evidence="6" id="KW-0677">Repeat</keyword>
<dbReference type="KEGG" id="mbr:MONBRDRAFT_20037"/>
<dbReference type="RefSeq" id="XP_001743712.1">
    <property type="nucleotide sequence ID" value="XM_001743660.1"/>
</dbReference>
<evidence type="ECO:0000256" key="5">
    <source>
        <dbReference type="ARBA" id="ARBA00022723"/>
    </source>
</evidence>
<dbReference type="GO" id="GO:0046872">
    <property type="term" value="F:metal ion binding"/>
    <property type="evidence" value="ECO:0007669"/>
    <property type="project" value="UniProtKB-KW"/>
</dbReference>
<dbReference type="InterPro" id="IPR045089">
    <property type="entry name" value="PGGT1B-like"/>
</dbReference>
<accession>A9UTQ4</accession>
<evidence type="ECO:0000256" key="9">
    <source>
        <dbReference type="RuleBase" id="RU365076"/>
    </source>
</evidence>
<evidence type="ECO:0000256" key="7">
    <source>
        <dbReference type="ARBA" id="ARBA00022833"/>
    </source>
</evidence>
<dbReference type="FunFam" id="1.50.10.20:FF:000012">
    <property type="entry name" value="Geranylgeranyl transferase type-2 subunit beta"/>
    <property type="match status" value="1"/>
</dbReference>
<evidence type="ECO:0000256" key="1">
    <source>
        <dbReference type="ARBA" id="ARBA00010497"/>
    </source>
</evidence>
<dbReference type="STRING" id="81824.A9UTQ4"/>
<dbReference type="PANTHER" id="PTHR11774">
    <property type="entry name" value="GERANYLGERANYL TRANSFERASE TYPE BETA SUBUNIT"/>
    <property type="match status" value="1"/>
</dbReference>
<dbReference type="GO" id="GO:0004663">
    <property type="term" value="F:Rab geranylgeranyltransferase activity"/>
    <property type="evidence" value="ECO:0007669"/>
    <property type="project" value="UniProtKB-UniRule"/>
</dbReference>
<evidence type="ECO:0000256" key="2">
    <source>
        <dbReference type="ARBA" id="ARBA00011355"/>
    </source>
</evidence>
<dbReference type="InterPro" id="IPR026873">
    <property type="entry name" value="Ptb1"/>
</dbReference>
<evidence type="ECO:0000256" key="4">
    <source>
        <dbReference type="ARBA" id="ARBA00022679"/>
    </source>
</evidence>
<dbReference type="GO" id="GO:0072657">
    <property type="term" value="P:protein localization to membrane"/>
    <property type="evidence" value="ECO:0007669"/>
    <property type="project" value="UniProtKB-ARBA"/>
</dbReference>
<keyword evidence="4 9" id="KW-0808">Transferase</keyword>
<name>A9UTQ4_MONBE</name>
<dbReference type="GO" id="GO:0005968">
    <property type="term" value="C:Rab-protein geranylgeranyltransferase complex"/>
    <property type="evidence" value="ECO:0000318"/>
    <property type="project" value="GO_Central"/>
</dbReference>
<protein>
    <recommendedName>
        <fullName evidence="9">Geranylgeranyl transferase type-2 subunit beta</fullName>
        <ecNumber evidence="9">2.5.1.60</ecNumber>
    </recommendedName>
</protein>
<evidence type="ECO:0000313" key="11">
    <source>
        <dbReference type="EMBL" id="EDQ91290.1"/>
    </source>
</evidence>